<proteinExistence type="predicted"/>
<dbReference type="FunFam" id="3.30.70.1430:FF:000001">
    <property type="entry name" value="Efflux pump membrane transporter"/>
    <property type="match status" value="1"/>
</dbReference>
<dbReference type="Gene3D" id="3.30.70.1430">
    <property type="entry name" value="Multidrug efflux transporter AcrB pore domain"/>
    <property type="match status" value="2"/>
</dbReference>
<sequence>MKISETCIRRPVLTTLITASMIVFGIFAYRLLAVAALPTVDYPTIAITATLPGASPETMAASVASPIERQLSTISGISSMTSMSSLGTTSITIQFDLGRDIDGAALDVQTALSVAQRRLPIEMTTPPSFRKVNPGDFPILYISLVSSTLPLSTVNDYGEITLAQQISQIPGVAQVLVYGAQRFAVRVQVDPVAAAARNISLEDIRNVVAKTNSNTPVGTISGTDQNVTLTATAAMTKAADYRKVVVAFRNGTPVKLEDVARVVDSVENDRIASYFNNERAIVLAIQRQPAANTVAVVDAVRERLPSYRAQIPAAIRMEVLNDRSVSIREAVYDVQETLAIAIGLVVLVIFLFLRTLPATIIPALAVPISLIGTFAVMYALGFSINNMTMLALTLSVGFVVDDAIVMLENIVRHIEGGMRPFEAALKGAREIGFTIVSITFSLIAVFIPVLLMGGLVGRVFREFAVTIAVAIVISGFVSLTLTPMLCARVLRGHHGDQKQNVVLRLFERGFEGMLRAYEVTLDIVLRHKPAVLVVTLATMVATVWLYVIVPKGFFPVEDTGFISATVEGPADISFKAMQERQRKIAEIVRADPAVAYVNSTVGVGGPNPTPNYGRMFIALKPKKERGENATAVIQRLRRETGKVVGMATYFQNVQNINITGRISKSEYQYTLQSSDTAELYRVAPELREKIAALPGLRDVTTDLYISNPQMTVEIDRERAAFYGISVDQVRQELFNAFGTRQVATIYTPSNDYQVILESLPEVQADPSGLERIFLKTNVSGAAGNTLTPGGGVTGNTAANGPSIPLSAVTRIVPTVGPLQVNHQGQQPAVTISFNLAPGSSLGQAVDAIREIERESNLPASIATGFQGSAQVFQESLRGQGVLVLAAVFAAYVVLGILYESFIHPITIISGLPSAGVGALLILMAFDMELSVIAMIGIVMLVGIVKKNAIMMIDFAIERRRVGLGAEAAMREACLLRFRPIMMTTFAAIFGALPIALGTGAGAELRQPLGVAVVGGLIFSQLLTLYITPVIYIYLDKVDRRLKKRLEPQLAPVREGERAPAAAE</sequence>
<comment type="caution">
    <text evidence="9">The sequence shown here is derived from an EMBL/GenBank/DDBJ whole genome shotgun (WGS) entry which is preliminary data.</text>
</comment>
<keyword evidence="2" id="KW-0813">Transport</keyword>
<evidence type="ECO:0000313" key="9">
    <source>
        <dbReference type="EMBL" id="RAI40383.1"/>
    </source>
</evidence>
<keyword evidence="10" id="KW-1185">Reference proteome</keyword>
<dbReference type="PANTHER" id="PTHR32063">
    <property type="match status" value="1"/>
</dbReference>
<evidence type="ECO:0000256" key="7">
    <source>
        <dbReference type="ARBA" id="ARBA00023136"/>
    </source>
</evidence>
<keyword evidence="5 8" id="KW-0812">Transmembrane</keyword>
<dbReference type="RefSeq" id="WP_111356304.1">
    <property type="nucleotide sequence ID" value="NZ_NHSK01000314.1"/>
</dbReference>
<accession>A0A327KRS3</accession>
<feature type="transmembrane region" description="Helical" evidence="8">
    <location>
        <begin position="431"/>
        <end position="451"/>
    </location>
</feature>
<evidence type="ECO:0000256" key="3">
    <source>
        <dbReference type="ARBA" id="ARBA00022475"/>
    </source>
</evidence>
<feature type="transmembrane region" description="Helical" evidence="8">
    <location>
        <begin position="880"/>
        <end position="898"/>
    </location>
</feature>
<dbReference type="SUPFAM" id="SSF82693">
    <property type="entry name" value="Multidrug efflux transporter AcrB pore domain, PN1, PN2, PC1 and PC2 subdomains"/>
    <property type="match status" value="3"/>
</dbReference>
<feature type="transmembrane region" description="Helical" evidence="8">
    <location>
        <begin position="363"/>
        <end position="384"/>
    </location>
</feature>
<dbReference type="SUPFAM" id="SSF82714">
    <property type="entry name" value="Multidrug efflux transporter AcrB TolC docking domain, DN and DC subdomains"/>
    <property type="match status" value="2"/>
</dbReference>
<evidence type="ECO:0000256" key="6">
    <source>
        <dbReference type="ARBA" id="ARBA00022989"/>
    </source>
</evidence>
<name>A0A327KRS3_9BRAD</name>
<dbReference type="Proteomes" id="UP000248863">
    <property type="component" value="Unassembled WGS sequence"/>
</dbReference>
<dbReference type="OrthoDB" id="8308837at2"/>
<protein>
    <submittedName>
        <fullName evidence="9">Acriflavine resistance protein B</fullName>
    </submittedName>
</protein>
<dbReference type="PRINTS" id="PR00702">
    <property type="entry name" value="ACRIFLAVINRP"/>
</dbReference>
<dbReference type="Pfam" id="PF00873">
    <property type="entry name" value="ACR_tran"/>
    <property type="match status" value="1"/>
</dbReference>
<dbReference type="FunFam" id="1.20.1640.10:FF:000001">
    <property type="entry name" value="Efflux pump membrane transporter"/>
    <property type="match status" value="1"/>
</dbReference>
<feature type="transmembrane region" description="Helical" evidence="8">
    <location>
        <begin position="1008"/>
        <end position="1034"/>
    </location>
</feature>
<evidence type="ECO:0000256" key="8">
    <source>
        <dbReference type="SAM" id="Phobius"/>
    </source>
</evidence>
<reference evidence="9 10" key="1">
    <citation type="submission" date="2017-07" db="EMBL/GenBank/DDBJ databases">
        <title>Draft Genome Sequences of Select Purple Nonsulfur Bacteria.</title>
        <authorList>
            <person name="Lasarre B."/>
            <person name="Mckinlay J.B."/>
        </authorList>
    </citation>
    <scope>NUCLEOTIDE SEQUENCE [LARGE SCALE GENOMIC DNA]</scope>
    <source>
        <strain evidence="9 10">DSM 11907</strain>
    </source>
</reference>
<dbReference type="EMBL" id="NPEU01000042">
    <property type="protein sequence ID" value="RAI40383.1"/>
    <property type="molecule type" value="Genomic_DNA"/>
</dbReference>
<keyword evidence="6 8" id="KW-1133">Transmembrane helix</keyword>
<evidence type="ECO:0000256" key="1">
    <source>
        <dbReference type="ARBA" id="ARBA00004429"/>
    </source>
</evidence>
<keyword evidence="4" id="KW-0997">Cell inner membrane</keyword>
<dbReference type="AlphaFoldDB" id="A0A327KRS3"/>
<feature type="transmembrane region" description="Helical" evidence="8">
    <location>
        <begin position="977"/>
        <end position="996"/>
    </location>
</feature>
<feature type="transmembrane region" description="Helical" evidence="8">
    <location>
        <begin position="463"/>
        <end position="490"/>
    </location>
</feature>
<feature type="transmembrane region" description="Helical" evidence="8">
    <location>
        <begin position="530"/>
        <end position="549"/>
    </location>
</feature>
<dbReference type="PANTHER" id="PTHR32063:SF21">
    <property type="entry name" value="MULTIDRUG RESISTANCE PROTEIN MDTB"/>
    <property type="match status" value="1"/>
</dbReference>
<gene>
    <name evidence="9" type="ORF">CH338_06410</name>
</gene>
<dbReference type="Gene3D" id="3.30.2090.10">
    <property type="entry name" value="Multidrug efflux transporter AcrB TolC docking domain, DN and DC subdomains"/>
    <property type="match status" value="2"/>
</dbReference>
<organism evidence="9 10">
    <name type="scientific">Rhodoplanes elegans</name>
    <dbReference type="NCBI Taxonomy" id="29408"/>
    <lineage>
        <taxon>Bacteria</taxon>
        <taxon>Pseudomonadati</taxon>
        <taxon>Pseudomonadota</taxon>
        <taxon>Alphaproteobacteria</taxon>
        <taxon>Hyphomicrobiales</taxon>
        <taxon>Nitrobacteraceae</taxon>
        <taxon>Rhodoplanes</taxon>
    </lineage>
</organism>
<comment type="subcellular location">
    <subcellularLocation>
        <location evidence="1">Cell inner membrane</location>
        <topology evidence="1">Multi-pass membrane protein</topology>
    </subcellularLocation>
</comment>
<dbReference type="Gene3D" id="3.30.70.1320">
    <property type="entry name" value="Multidrug efflux transporter AcrB pore domain like"/>
    <property type="match status" value="1"/>
</dbReference>
<dbReference type="Gene3D" id="3.30.70.1440">
    <property type="entry name" value="Multidrug efflux transporter AcrB pore domain"/>
    <property type="match status" value="1"/>
</dbReference>
<feature type="transmembrane region" description="Helical" evidence="8">
    <location>
        <begin position="338"/>
        <end position="356"/>
    </location>
</feature>
<dbReference type="SUPFAM" id="SSF82866">
    <property type="entry name" value="Multidrug efflux transporter AcrB transmembrane domain"/>
    <property type="match status" value="2"/>
</dbReference>
<dbReference type="GO" id="GO:0042910">
    <property type="term" value="F:xenobiotic transmembrane transporter activity"/>
    <property type="evidence" value="ECO:0007669"/>
    <property type="project" value="TreeGrafter"/>
</dbReference>
<evidence type="ECO:0000313" key="10">
    <source>
        <dbReference type="Proteomes" id="UP000248863"/>
    </source>
</evidence>
<dbReference type="InterPro" id="IPR027463">
    <property type="entry name" value="AcrB_DN_DC_subdom"/>
</dbReference>
<feature type="transmembrane region" description="Helical" evidence="8">
    <location>
        <begin position="12"/>
        <end position="32"/>
    </location>
</feature>
<keyword evidence="7 8" id="KW-0472">Membrane</keyword>
<evidence type="ECO:0000256" key="5">
    <source>
        <dbReference type="ARBA" id="ARBA00022692"/>
    </source>
</evidence>
<evidence type="ECO:0000256" key="4">
    <source>
        <dbReference type="ARBA" id="ARBA00022519"/>
    </source>
</evidence>
<dbReference type="InterPro" id="IPR001036">
    <property type="entry name" value="Acrflvin-R"/>
</dbReference>
<keyword evidence="3" id="KW-1003">Cell membrane</keyword>
<dbReference type="Gene3D" id="1.20.1640.10">
    <property type="entry name" value="Multidrug efflux transporter AcrB transmembrane domain"/>
    <property type="match status" value="2"/>
</dbReference>
<feature type="transmembrane region" description="Helical" evidence="8">
    <location>
        <begin position="931"/>
        <end position="956"/>
    </location>
</feature>
<evidence type="ECO:0000256" key="2">
    <source>
        <dbReference type="ARBA" id="ARBA00022448"/>
    </source>
</evidence>
<dbReference type="GO" id="GO:0005886">
    <property type="term" value="C:plasma membrane"/>
    <property type="evidence" value="ECO:0007669"/>
    <property type="project" value="UniProtKB-SubCell"/>
</dbReference>